<organism evidence="2 3">
    <name type="scientific">Caldanaerobacter subterraneus</name>
    <dbReference type="NCBI Taxonomy" id="911092"/>
    <lineage>
        <taxon>Bacteria</taxon>
        <taxon>Bacillati</taxon>
        <taxon>Bacillota</taxon>
        <taxon>Clostridia</taxon>
        <taxon>Thermoanaerobacterales</taxon>
        <taxon>Thermoanaerobacteraceae</taxon>
        <taxon>Caldanaerobacter</taxon>
    </lineage>
</organism>
<reference evidence="2 3" key="1">
    <citation type="journal article" date="2018" name="Nat. Biotechnol.">
        <title>A standardized bacterial taxonomy based on genome phylogeny substantially revises the tree of life.</title>
        <authorList>
            <person name="Parks D.H."/>
            <person name="Chuvochina M."/>
            <person name="Waite D.W."/>
            <person name="Rinke C."/>
            <person name="Skarshewski A."/>
            <person name="Chaumeil P.A."/>
            <person name="Hugenholtz P."/>
        </authorList>
    </citation>
    <scope>NUCLEOTIDE SEQUENCE [LARGE SCALE GENOMIC DNA]</scope>
    <source>
        <strain evidence="2">UBA12544</strain>
    </source>
</reference>
<comment type="caution">
    <text evidence="2">The sequence shown here is derived from an EMBL/GenBank/DDBJ whole genome shotgun (WGS) entry which is preliminary data.</text>
</comment>
<evidence type="ECO:0000313" key="2">
    <source>
        <dbReference type="EMBL" id="HBT48318.1"/>
    </source>
</evidence>
<dbReference type="InterPro" id="IPR049435">
    <property type="entry name" value="Cas_Cas6_C"/>
</dbReference>
<feature type="domain" description="CRISPR associated protein Cas6 C-terminal" evidence="1">
    <location>
        <begin position="1"/>
        <end position="20"/>
    </location>
</feature>
<feature type="non-terminal residue" evidence="2">
    <location>
        <position position="1"/>
    </location>
</feature>
<gene>
    <name evidence="2" type="ORF">DEA61_00245</name>
</gene>
<dbReference type="Proteomes" id="UP000264445">
    <property type="component" value="Unassembled WGS sequence"/>
</dbReference>
<sequence>QLALDAGLGSKNSQGYGCCRLLEEGKTYKGGEKSG</sequence>
<dbReference type="EMBL" id="DOLB01000007">
    <property type="protein sequence ID" value="HBT48318.1"/>
    <property type="molecule type" value="Genomic_DNA"/>
</dbReference>
<accession>A0A357VJ73</accession>
<proteinExistence type="predicted"/>
<dbReference type="RefSeq" id="WP_278428472.1">
    <property type="nucleotide sequence ID" value="NZ_DOLB01000007.1"/>
</dbReference>
<dbReference type="AlphaFoldDB" id="A0A357VJ73"/>
<dbReference type="Pfam" id="PF01881">
    <property type="entry name" value="Cas_Cas6_C"/>
    <property type="match status" value="1"/>
</dbReference>
<protein>
    <submittedName>
        <fullName evidence="2">CRISPR-associated endoribonuclease Cas6</fullName>
    </submittedName>
</protein>
<evidence type="ECO:0000313" key="3">
    <source>
        <dbReference type="Proteomes" id="UP000264445"/>
    </source>
</evidence>
<dbReference type="Gene3D" id="3.30.70.1900">
    <property type="match status" value="1"/>
</dbReference>
<evidence type="ECO:0000259" key="1">
    <source>
        <dbReference type="Pfam" id="PF01881"/>
    </source>
</evidence>
<name>A0A357VJ73_9THEO</name>